<keyword evidence="3" id="KW-1185">Reference proteome</keyword>
<evidence type="ECO:0000256" key="1">
    <source>
        <dbReference type="SAM" id="MobiDB-lite"/>
    </source>
</evidence>
<feature type="chain" id="PRO_5028470263" evidence="2">
    <location>
        <begin position="23"/>
        <end position="602"/>
    </location>
</feature>
<feature type="compositionally biased region" description="Polar residues" evidence="1">
    <location>
        <begin position="152"/>
        <end position="163"/>
    </location>
</feature>
<dbReference type="GeneID" id="116294682"/>
<feature type="signal peptide" evidence="2">
    <location>
        <begin position="1"/>
        <end position="22"/>
    </location>
</feature>
<sequence>MITRGAGFFLVVFVVLFCSVGSRDVHKSKQHRRSLNQIRTKLNGHVGEKTVRYNYYGGKKRTFLPIDKINIKKLFGQSQLLSKRKKQKNFEKKSDFFILHPGNNKLKNHSTIKTGKGNGTQSWKKLIEKAFRKDSLADLLQAFEKTNTSLQYKRSNKTGVSSNKTRDNKTENPKALLHEVLENADQKQSSDEKIAAEEIKLGLGKIVSQLQKVLKQDSVFLKNTTKPKQTKKVDLKKLVADMRAKDNNKEDNDESISLSPQQKLKVSDLKISKDLNLDGKSEEQNGNQGMGMNKWSGMNMMNGMNGVNGMNGMNFMSGMNGMNRLNGMNQMNGMNGMNAMNGVNGMNGMNAMNQMNGMNRMNGMNGIDPANGMAIPSAMNGMNGISAMNGIPTMKGFNGMGGINGFNGMNGRNANPAMFMNNVPRMSDLNSDVPDRTEIQKIMYSRFNGDQLDFNNWPSDKTDIYRPPLESFEDEQQEPQEFSQFHHYRRHRAREPYEEEDAEDMRHVAPRYRDEEEDAEDEDRPQQQEYEDAEERATITGHIHLRKHRLHHDPTQRKSVIKRPVYNTETKVANIKNKMAFVRKGYQKTEKHATASGKNTVK</sequence>
<feature type="region of interest" description="Disordered" evidence="1">
    <location>
        <begin position="472"/>
        <end position="565"/>
    </location>
</feature>
<feature type="compositionally biased region" description="Acidic residues" evidence="1">
    <location>
        <begin position="515"/>
        <end position="534"/>
    </location>
</feature>
<organism evidence="3 4">
    <name type="scientific">Actinia tenebrosa</name>
    <name type="common">Australian red waratah sea anemone</name>
    <dbReference type="NCBI Taxonomy" id="6105"/>
    <lineage>
        <taxon>Eukaryota</taxon>
        <taxon>Metazoa</taxon>
        <taxon>Cnidaria</taxon>
        <taxon>Anthozoa</taxon>
        <taxon>Hexacorallia</taxon>
        <taxon>Actiniaria</taxon>
        <taxon>Actiniidae</taxon>
        <taxon>Actinia</taxon>
    </lineage>
</organism>
<accession>A0A6P8HRM2</accession>
<dbReference type="Proteomes" id="UP000515163">
    <property type="component" value="Unplaced"/>
</dbReference>
<feature type="region of interest" description="Disordered" evidence="1">
    <location>
        <begin position="152"/>
        <end position="172"/>
    </location>
</feature>
<feature type="compositionally biased region" description="Polar residues" evidence="1">
    <location>
        <begin position="255"/>
        <end position="264"/>
    </location>
</feature>
<dbReference type="RefSeq" id="XP_031558191.1">
    <property type="nucleotide sequence ID" value="XM_031702331.1"/>
</dbReference>
<dbReference type="InParanoid" id="A0A6P8HRM2"/>
<feature type="region of interest" description="Disordered" evidence="1">
    <location>
        <begin position="244"/>
        <end position="264"/>
    </location>
</feature>
<gene>
    <name evidence="4" type="primary">LOC116294682</name>
</gene>
<dbReference type="OrthoDB" id="10334207at2759"/>
<name>A0A6P8HRM2_ACTTE</name>
<feature type="compositionally biased region" description="Basic and acidic residues" evidence="1">
    <location>
        <begin position="504"/>
        <end position="514"/>
    </location>
</feature>
<dbReference type="AlphaFoldDB" id="A0A6P8HRM2"/>
<dbReference type="KEGG" id="aten:116294682"/>
<keyword evidence="2" id="KW-0732">Signal</keyword>
<evidence type="ECO:0000313" key="4">
    <source>
        <dbReference type="RefSeq" id="XP_031558191.1"/>
    </source>
</evidence>
<reference evidence="4" key="1">
    <citation type="submission" date="2025-08" db="UniProtKB">
        <authorList>
            <consortium name="RefSeq"/>
        </authorList>
    </citation>
    <scope>IDENTIFICATION</scope>
    <source>
        <tissue evidence="4">Tentacle</tissue>
    </source>
</reference>
<protein>
    <submittedName>
        <fullName evidence="4">Uncharacterized protein LOC116294682</fullName>
    </submittedName>
</protein>
<evidence type="ECO:0000256" key="2">
    <source>
        <dbReference type="SAM" id="SignalP"/>
    </source>
</evidence>
<proteinExistence type="predicted"/>
<evidence type="ECO:0000313" key="3">
    <source>
        <dbReference type="Proteomes" id="UP000515163"/>
    </source>
</evidence>